<feature type="compositionally biased region" description="Polar residues" evidence="1">
    <location>
        <begin position="237"/>
        <end position="268"/>
    </location>
</feature>
<comment type="caution">
    <text evidence="4">The sequence shown here is derived from an EMBL/GenBank/DDBJ whole genome shotgun (WGS) entry which is preliminary data.</text>
</comment>
<feature type="chain" id="PRO_5042278323" evidence="3">
    <location>
        <begin position="25"/>
        <end position="625"/>
    </location>
</feature>
<keyword evidence="2" id="KW-0472">Membrane</keyword>
<sequence>MKAQDTFVFLWIPILLHCIKQTRTQEVFFSISRTRPHGDDGWTNGVDRFDIPSTMCPQNPNRTCAYFSGSTVGHDNCTCECLSTKTTFAFTDGRWKCQSNANNEMQARLQSLQYSKHDEKACSTDMATLFVDEHSNSNLKVLDEGDEKPVSITSDLSNCVVDTNHSWYFGCNDSRLSSPRYINGLSNIFQLEKGNNDHNLKVVGSAALGMMQGRIINLGPVPIINLTTSSIKLTTQAVSTSSPHKQPSSQTLTSEVRTTVTSNQEIPGSTTYKKSPTSSTAPASTTVVENNDTLLQISTLEAPRDQKQSSHETSMMPLPFIASVTVSSVLLIAFLIGVIIIRRNFTSESNDTDKDLDSQGVAVASTLSNLAIPSLDEHGGYFTLSFRDAACYASTYQVPRATRKSSIHDICNPMGEDPDATHLYEPIDGSNAPTLQNCGPVSHEQRVYNLVEDMSAAHSANDGTNNSHNISVMTAFHSDKPLSHEQPVYNLVEDFSAAYSANDGTNNSHNIGTTGGFHSDGPLSHEQHVYNLVEEIIADHSANNGSNNGHNIALTEDMYSRGIGVINFGFLSDPCETDPAFRVIEEIVYRSTEISPSCNDNATDEPVYCIVGPLYEDLSKTSSEC</sequence>
<keyword evidence="2" id="KW-1133">Transmembrane helix</keyword>
<feature type="signal peptide" evidence="3">
    <location>
        <begin position="1"/>
        <end position="24"/>
    </location>
</feature>
<dbReference type="AlphaFoldDB" id="A0AAD9R1M8"/>
<keyword evidence="3" id="KW-0732">Signal</keyword>
<evidence type="ECO:0000256" key="2">
    <source>
        <dbReference type="SAM" id="Phobius"/>
    </source>
</evidence>
<gene>
    <name evidence="4" type="ORF">P5673_003696</name>
</gene>
<evidence type="ECO:0000256" key="1">
    <source>
        <dbReference type="SAM" id="MobiDB-lite"/>
    </source>
</evidence>
<dbReference type="Proteomes" id="UP001249851">
    <property type="component" value="Unassembled WGS sequence"/>
</dbReference>
<organism evidence="4 5">
    <name type="scientific">Acropora cervicornis</name>
    <name type="common">Staghorn coral</name>
    <dbReference type="NCBI Taxonomy" id="6130"/>
    <lineage>
        <taxon>Eukaryota</taxon>
        <taxon>Metazoa</taxon>
        <taxon>Cnidaria</taxon>
        <taxon>Anthozoa</taxon>
        <taxon>Hexacorallia</taxon>
        <taxon>Scleractinia</taxon>
        <taxon>Astrocoeniina</taxon>
        <taxon>Acroporidae</taxon>
        <taxon>Acropora</taxon>
    </lineage>
</organism>
<protein>
    <submittedName>
        <fullName evidence="4">Uncharacterized protein</fullName>
    </submittedName>
</protein>
<feature type="compositionally biased region" description="Low complexity" evidence="1">
    <location>
        <begin position="269"/>
        <end position="286"/>
    </location>
</feature>
<name>A0AAD9R1M8_ACRCE</name>
<evidence type="ECO:0000313" key="4">
    <source>
        <dbReference type="EMBL" id="KAK2571135.1"/>
    </source>
</evidence>
<proteinExistence type="predicted"/>
<evidence type="ECO:0000256" key="3">
    <source>
        <dbReference type="SAM" id="SignalP"/>
    </source>
</evidence>
<keyword evidence="2" id="KW-0812">Transmembrane</keyword>
<reference evidence="4" key="1">
    <citation type="journal article" date="2023" name="G3 (Bethesda)">
        <title>Whole genome assembly and annotation of the endangered Caribbean coral Acropora cervicornis.</title>
        <authorList>
            <person name="Selwyn J.D."/>
            <person name="Vollmer S.V."/>
        </authorList>
    </citation>
    <scope>NUCLEOTIDE SEQUENCE</scope>
    <source>
        <strain evidence="4">K2</strain>
    </source>
</reference>
<dbReference type="EMBL" id="JARQWQ010000006">
    <property type="protein sequence ID" value="KAK2571135.1"/>
    <property type="molecule type" value="Genomic_DNA"/>
</dbReference>
<feature type="transmembrane region" description="Helical" evidence="2">
    <location>
        <begin position="318"/>
        <end position="341"/>
    </location>
</feature>
<feature type="region of interest" description="Disordered" evidence="1">
    <location>
        <begin position="237"/>
        <end position="287"/>
    </location>
</feature>
<reference evidence="4" key="2">
    <citation type="journal article" date="2023" name="Science">
        <title>Genomic signatures of disease resistance in endangered staghorn corals.</title>
        <authorList>
            <person name="Vollmer S.V."/>
            <person name="Selwyn J.D."/>
            <person name="Despard B.A."/>
            <person name="Roesel C.L."/>
        </authorList>
    </citation>
    <scope>NUCLEOTIDE SEQUENCE</scope>
    <source>
        <strain evidence="4">K2</strain>
    </source>
</reference>
<accession>A0AAD9R1M8</accession>
<evidence type="ECO:0000313" key="5">
    <source>
        <dbReference type="Proteomes" id="UP001249851"/>
    </source>
</evidence>
<keyword evidence="5" id="KW-1185">Reference proteome</keyword>